<proteinExistence type="predicted"/>
<evidence type="ECO:0000313" key="1">
    <source>
        <dbReference type="EMBL" id="KAK2943830.1"/>
    </source>
</evidence>
<keyword evidence="3" id="KW-1185">Reference proteome</keyword>
<evidence type="ECO:0000313" key="2">
    <source>
        <dbReference type="EMBL" id="KAK2947754.1"/>
    </source>
</evidence>
<reference evidence="2 3" key="1">
    <citation type="journal article" date="2022" name="bioRxiv">
        <title>Genomics of Preaxostyla Flagellates Illuminates Evolutionary Transitions and the Path Towards Mitochondrial Loss.</title>
        <authorList>
            <person name="Novak L.V.F."/>
            <person name="Treitli S.C."/>
            <person name="Pyrih J."/>
            <person name="Halakuc P."/>
            <person name="Pipaliya S.V."/>
            <person name="Vacek V."/>
            <person name="Brzon O."/>
            <person name="Soukal P."/>
            <person name="Eme L."/>
            <person name="Dacks J.B."/>
            <person name="Karnkowska A."/>
            <person name="Elias M."/>
            <person name="Hampl V."/>
        </authorList>
    </citation>
    <scope>NUCLEOTIDE SEQUENCE [LARGE SCALE GENOMIC DNA]</scope>
    <source>
        <strain evidence="2">NAU3</strain>
        <tissue evidence="2">Gut</tissue>
    </source>
</reference>
<sequence length="151" mass="17204">MQTSESADKWIYRHIENNRSHLSTCSITRWILFWTHRLNDSAPLIVQRGNSQGIVAVSARSSLLGGTVETIRLFVSNLRQWNMMSIVERILGSSRPRFVPVICEVKHISWSTFQQISVYKFFGPINLFLESVFGKDVETSTIITTSPLSSI</sequence>
<protein>
    <submittedName>
        <fullName evidence="2">Uncharacterized protein</fullName>
    </submittedName>
</protein>
<organism evidence="2 3">
    <name type="scientific">Blattamonas nauphoetae</name>
    <dbReference type="NCBI Taxonomy" id="2049346"/>
    <lineage>
        <taxon>Eukaryota</taxon>
        <taxon>Metamonada</taxon>
        <taxon>Preaxostyla</taxon>
        <taxon>Oxymonadida</taxon>
        <taxon>Blattamonas</taxon>
    </lineage>
</organism>
<dbReference type="EMBL" id="JARBJD010000191">
    <property type="protein sequence ID" value="KAK2947754.1"/>
    <property type="molecule type" value="Genomic_DNA"/>
</dbReference>
<name>A0ABQ9XA62_9EUKA</name>
<evidence type="ECO:0000313" key="3">
    <source>
        <dbReference type="Proteomes" id="UP001281761"/>
    </source>
</evidence>
<accession>A0ABQ9XA62</accession>
<dbReference type="Proteomes" id="UP001281761">
    <property type="component" value="Unassembled WGS sequence"/>
</dbReference>
<gene>
    <name evidence="2" type="ORF">BLNAU_17273</name>
    <name evidence="1" type="ORF">BLNAU_21268</name>
</gene>
<comment type="caution">
    <text evidence="2">The sequence shown here is derived from an EMBL/GenBank/DDBJ whole genome shotgun (WGS) entry which is preliminary data.</text>
</comment>
<dbReference type="EMBL" id="JARBJD010000326">
    <property type="protein sequence ID" value="KAK2943830.1"/>
    <property type="molecule type" value="Genomic_DNA"/>
</dbReference>